<name>A0AAN4PS77_ASPLE</name>
<accession>A0AAN4PS77</accession>
<comment type="caution">
    <text evidence="2">The sequence shown here is derived from an EMBL/GenBank/DDBJ whole genome shotgun (WGS) entry which is preliminary data.</text>
</comment>
<protein>
    <submittedName>
        <fullName evidence="2">Uncharacterized protein</fullName>
    </submittedName>
</protein>
<evidence type="ECO:0000256" key="1">
    <source>
        <dbReference type="SAM" id="SignalP"/>
    </source>
</evidence>
<dbReference type="Proteomes" id="UP000051487">
    <property type="component" value="Unassembled WGS sequence"/>
</dbReference>
<evidence type="ECO:0000313" key="3">
    <source>
        <dbReference type="Proteomes" id="UP000051487"/>
    </source>
</evidence>
<organism evidence="2 3">
    <name type="scientific">Aspergillus lentulus</name>
    <dbReference type="NCBI Taxonomy" id="293939"/>
    <lineage>
        <taxon>Eukaryota</taxon>
        <taxon>Fungi</taxon>
        <taxon>Dikarya</taxon>
        <taxon>Ascomycota</taxon>
        <taxon>Pezizomycotina</taxon>
        <taxon>Eurotiomycetes</taxon>
        <taxon>Eurotiomycetidae</taxon>
        <taxon>Eurotiales</taxon>
        <taxon>Aspergillaceae</taxon>
        <taxon>Aspergillus</taxon>
        <taxon>Aspergillus subgen. Fumigati</taxon>
    </lineage>
</organism>
<proteinExistence type="predicted"/>
<gene>
    <name evidence="2" type="ORF">ALT_8765</name>
</gene>
<dbReference type="EMBL" id="BCLY01000016">
    <property type="protein sequence ID" value="GAQ11444.1"/>
    <property type="molecule type" value="Genomic_DNA"/>
</dbReference>
<reference evidence="2 3" key="1">
    <citation type="submission" date="2015-11" db="EMBL/GenBank/DDBJ databases">
        <title>Aspergillus lentulus strain IFM 54703T.</title>
        <authorList>
            <person name="Kusuya Y."/>
            <person name="Sakai K."/>
            <person name="Kamei K."/>
            <person name="Takahashi H."/>
            <person name="Yaguchi T."/>
        </authorList>
    </citation>
    <scope>NUCLEOTIDE SEQUENCE [LARGE SCALE GENOMIC DNA]</scope>
    <source>
        <strain evidence="2 3">IFM 54703</strain>
    </source>
</reference>
<evidence type="ECO:0000313" key="2">
    <source>
        <dbReference type="EMBL" id="GAQ11444.1"/>
    </source>
</evidence>
<dbReference type="AlphaFoldDB" id="A0AAN4PS77"/>
<feature type="chain" id="PRO_5042919778" evidence="1">
    <location>
        <begin position="17"/>
        <end position="153"/>
    </location>
</feature>
<keyword evidence="1" id="KW-0732">Signal</keyword>
<feature type="signal peptide" evidence="1">
    <location>
        <begin position="1"/>
        <end position="16"/>
    </location>
</feature>
<sequence>MLLLQAVFLILGYSLSLRCKPPLPFYDISIGYYTKSPPVSPSHSRVASEHPEVATFQNPGLPPLCIRYYFRSKSLPDNLVSWSWLELIVRVKKTLGILAEAGPEEAESKSDDTKLPMQVGPEENGAHAFLQVPHPESSVATGLPETLCNTYIF</sequence>